<evidence type="ECO:0000313" key="2">
    <source>
        <dbReference type="Proteomes" id="UP000320176"/>
    </source>
</evidence>
<evidence type="ECO:0000313" key="1">
    <source>
        <dbReference type="EMBL" id="TWT93347.1"/>
    </source>
</evidence>
<name>A0A5C6A230_9BACT</name>
<dbReference type="EMBL" id="SJPN01000009">
    <property type="protein sequence ID" value="TWT93347.1"/>
    <property type="molecule type" value="Genomic_DNA"/>
</dbReference>
<organism evidence="1 2">
    <name type="scientific">Stieleria varia</name>
    <dbReference type="NCBI Taxonomy" id="2528005"/>
    <lineage>
        <taxon>Bacteria</taxon>
        <taxon>Pseudomonadati</taxon>
        <taxon>Planctomycetota</taxon>
        <taxon>Planctomycetia</taxon>
        <taxon>Pirellulales</taxon>
        <taxon>Pirellulaceae</taxon>
        <taxon>Stieleria</taxon>
    </lineage>
</organism>
<dbReference type="Proteomes" id="UP000320176">
    <property type="component" value="Unassembled WGS sequence"/>
</dbReference>
<protein>
    <submittedName>
        <fullName evidence="1">Uncharacterized protein</fullName>
    </submittedName>
</protein>
<dbReference type="AlphaFoldDB" id="A0A5C6A230"/>
<reference evidence="1 2" key="1">
    <citation type="submission" date="2019-02" db="EMBL/GenBank/DDBJ databases">
        <title>Deep-cultivation of Planctomycetes and their phenomic and genomic characterization uncovers novel biology.</title>
        <authorList>
            <person name="Wiegand S."/>
            <person name="Jogler M."/>
            <person name="Boedeker C."/>
            <person name="Pinto D."/>
            <person name="Vollmers J."/>
            <person name="Rivas-Marin E."/>
            <person name="Kohn T."/>
            <person name="Peeters S.H."/>
            <person name="Heuer A."/>
            <person name="Rast P."/>
            <person name="Oberbeckmann S."/>
            <person name="Bunk B."/>
            <person name="Jeske O."/>
            <person name="Meyerdierks A."/>
            <person name="Storesund J.E."/>
            <person name="Kallscheuer N."/>
            <person name="Luecker S."/>
            <person name="Lage O.M."/>
            <person name="Pohl T."/>
            <person name="Merkel B.J."/>
            <person name="Hornburger P."/>
            <person name="Mueller R.-W."/>
            <person name="Bruemmer F."/>
            <person name="Labrenz M."/>
            <person name="Spormann A.M."/>
            <person name="Op Den Camp H."/>
            <person name="Overmann J."/>
            <person name="Amann R."/>
            <person name="Jetten M.S.M."/>
            <person name="Mascher T."/>
            <person name="Medema M.H."/>
            <person name="Devos D.P."/>
            <person name="Kaster A.-K."/>
            <person name="Ovreas L."/>
            <person name="Rohde M."/>
            <person name="Galperin M.Y."/>
            <person name="Jogler C."/>
        </authorList>
    </citation>
    <scope>NUCLEOTIDE SEQUENCE [LARGE SCALE GENOMIC DNA]</scope>
    <source>
        <strain evidence="1 2">Pla52n</strain>
    </source>
</reference>
<comment type="caution">
    <text evidence="1">The sequence shown here is derived from an EMBL/GenBank/DDBJ whole genome shotgun (WGS) entry which is preliminary data.</text>
</comment>
<accession>A0A5C6A230</accession>
<gene>
    <name evidence="1" type="ORF">Pla52n_60070</name>
</gene>
<proteinExistence type="predicted"/>
<keyword evidence="2" id="KW-1185">Reference proteome</keyword>
<sequence>MLARRQTHIVIRPRWTFPDFRRPSVKMGVPYFIMQSMTYEYWTPAWGALRVSFSFRTCPLRVPIAIPGQEARFR</sequence>